<evidence type="ECO:0000313" key="2">
    <source>
        <dbReference type="EMBL" id="KIM46872.1"/>
    </source>
</evidence>
<feature type="compositionally biased region" description="Basic and acidic residues" evidence="1">
    <location>
        <begin position="120"/>
        <end position="136"/>
    </location>
</feature>
<feature type="compositionally biased region" description="Basic and acidic residues" evidence="1">
    <location>
        <begin position="73"/>
        <end position="99"/>
    </location>
</feature>
<feature type="region of interest" description="Disordered" evidence="1">
    <location>
        <begin position="1"/>
        <end position="158"/>
    </location>
</feature>
<evidence type="ECO:0000256" key="1">
    <source>
        <dbReference type="SAM" id="MobiDB-lite"/>
    </source>
</evidence>
<organism evidence="2 3">
    <name type="scientific">Hebeloma cylindrosporum</name>
    <dbReference type="NCBI Taxonomy" id="76867"/>
    <lineage>
        <taxon>Eukaryota</taxon>
        <taxon>Fungi</taxon>
        <taxon>Dikarya</taxon>
        <taxon>Basidiomycota</taxon>
        <taxon>Agaricomycotina</taxon>
        <taxon>Agaricomycetes</taxon>
        <taxon>Agaricomycetidae</taxon>
        <taxon>Agaricales</taxon>
        <taxon>Agaricineae</taxon>
        <taxon>Hymenogastraceae</taxon>
        <taxon>Hebeloma</taxon>
    </lineage>
</organism>
<dbReference type="Proteomes" id="UP000053424">
    <property type="component" value="Unassembled WGS sequence"/>
</dbReference>
<sequence>MWPIQGGRRISPKPTQKQTQPVPRSGSPPRHENADSESKIQFDGDFFGNDYGDADFPFPEEGVLLEGVDSIDVEDKSVCSDSHSDSDSSDKEDSDETTHTHILQAGHGHGDGRAPPSTRLHVEHETLMEEERGDRMDVDEDSKGTAPAPVPTAPGGAPLKATTALENHQQISQSLVATLGNGLGGLTYAGYVEQMGGGEGNIWAPFQSKLEWEVAQWAKLRGPGSTAFTELLEIEGVLEGLGLSFNSNELNKLIDMKLPTKRPAFTRHEVKVASESYDLFMRDIIACIRALYSDREHARYLVITPERHYADPVEAITLGATIIPIILSSDKTQIMLFRNKSAYPIYLIIGNLPKSIRRKPSQQGQILLAYLPVSRLLHINNKAAQWRTQANLFHACMNYICAPLKLAGVEGLEIMGGDGVVRRGHPILAVYVGDYPEQVLITGTFSGDCPGCDCPNKELGAYPCKHPYRDIDAALDALEQLGTPEYAQVCREAGLKPIQHPFWEELPYVNIFQSITPDVLHQMHQGVVKHLLGWLKTALKCLPPNHSIRIFNKGISSLSRLSGTEHRQISSFLLGLLINVQLPDGVSANPLIRATHAILDFLYLAQYPVHTAETLASLDHALEEFHNNKYIFETLGIRSDFNIPKLHFLLHYLRAIKLFGTTANYNTETTERLQMDFAKDAYQATNHKDEFTQMTKWLERQEKIMHHANYIAWRTQMSQEPQTTTAIVSPPPHLWEPPDMACVLHPKMTRHPTCKSVSLEDITSPDGYGAQNFETALCQFIVQFQNPKIMHCQIEEASYHVHLPFRSLPVFHKIKFWNEQVHGNTTLDSIHAYSAQMKNGSITRPSRFDTALVFLKKSDITGMRIGQVRVIFSLPDKHLKSLFPSGQFPPRHLAYVEWFSRFSPHPDPNLKMYKVSRVITHGERLASVIPVSLIQRSVHLFPKWGRNPGRVALWTSENVLEECDTFYLNSFKDRHTYFNVY</sequence>
<dbReference type="InterPro" id="IPR041078">
    <property type="entry name" value="Plavaka"/>
</dbReference>
<dbReference type="EMBL" id="KN831770">
    <property type="protein sequence ID" value="KIM46872.1"/>
    <property type="molecule type" value="Genomic_DNA"/>
</dbReference>
<accession>A0A0C2Z124</accession>
<evidence type="ECO:0000313" key="3">
    <source>
        <dbReference type="Proteomes" id="UP000053424"/>
    </source>
</evidence>
<reference evidence="2 3" key="1">
    <citation type="submission" date="2014-04" db="EMBL/GenBank/DDBJ databases">
        <authorList>
            <consortium name="DOE Joint Genome Institute"/>
            <person name="Kuo A."/>
            <person name="Gay G."/>
            <person name="Dore J."/>
            <person name="Kohler A."/>
            <person name="Nagy L.G."/>
            <person name="Floudas D."/>
            <person name="Copeland A."/>
            <person name="Barry K.W."/>
            <person name="Cichocki N."/>
            <person name="Veneault-Fourrey C."/>
            <person name="LaButti K."/>
            <person name="Lindquist E.A."/>
            <person name="Lipzen A."/>
            <person name="Lundell T."/>
            <person name="Morin E."/>
            <person name="Murat C."/>
            <person name="Sun H."/>
            <person name="Tunlid A."/>
            <person name="Henrissat B."/>
            <person name="Grigoriev I.V."/>
            <person name="Hibbett D.S."/>
            <person name="Martin F."/>
            <person name="Nordberg H.P."/>
            <person name="Cantor M.N."/>
            <person name="Hua S.X."/>
        </authorList>
    </citation>
    <scope>NUCLEOTIDE SEQUENCE [LARGE SCALE GENOMIC DNA]</scope>
    <source>
        <strain evidence="3">h7</strain>
    </source>
</reference>
<keyword evidence="3" id="KW-1185">Reference proteome</keyword>
<proteinExistence type="predicted"/>
<dbReference type="HOGENOM" id="CLU_006344_4_3_1"/>
<dbReference type="AlphaFoldDB" id="A0A0C2Z124"/>
<name>A0A0C2Z124_HEBCY</name>
<feature type="compositionally biased region" description="Basic and acidic residues" evidence="1">
    <location>
        <begin position="29"/>
        <end position="42"/>
    </location>
</feature>
<feature type="compositionally biased region" description="Low complexity" evidence="1">
    <location>
        <begin position="43"/>
        <end position="56"/>
    </location>
</feature>
<gene>
    <name evidence="2" type="ORF">M413DRAFT_16473</name>
</gene>
<feature type="compositionally biased region" description="Low complexity" evidence="1">
    <location>
        <begin position="12"/>
        <end position="21"/>
    </location>
</feature>
<dbReference type="OrthoDB" id="2576233at2759"/>
<reference evidence="3" key="2">
    <citation type="submission" date="2015-01" db="EMBL/GenBank/DDBJ databases">
        <title>Evolutionary Origins and Diversification of the Mycorrhizal Mutualists.</title>
        <authorList>
            <consortium name="DOE Joint Genome Institute"/>
            <consortium name="Mycorrhizal Genomics Consortium"/>
            <person name="Kohler A."/>
            <person name="Kuo A."/>
            <person name="Nagy L.G."/>
            <person name="Floudas D."/>
            <person name="Copeland A."/>
            <person name="Barry K.W."/>
            <person name="Cichocki N."/>
            <person name="Veneault-Fourrey C."/>
            <person name="LaButti K."/>
            <person name="Lindquist E.A."/>
            <person name="Lipzen A."/>
            <person name="Lundell T."/>
            <person name="Morin E."/>
            <person name="Murat C."/>
            <person name="Riley R."/>
            <person name="Ohm R."/>
            <person name="Sun H."/>
            <person name="Tunlid A."/>
            <person name="Henrissat B."/>
            <person name="Grigoriev I.V."/>
            <person name="Hibbett D.S."/>
            <person name="Martin F."/>
        </authorList>
    </citation>
    <scope>NUCLEOTIDE SEQUENCE [LARGE SCALE GENOMIC DNA]</scope>
    <source>
        <strain evidence="3">h7</strain>
    </source>
</reference>
<dbReference type="Pfam" id="PF18759">
    <property type="entry name" value="Plavaka"/>
    <property type="match status" value="1"/>
</dbReference>
<protein>
    <submittedName>
        <fullName evidence="2">Uncharacterized protein</fullName>
    </submittedName>
</protein>